<sequence length="369" mass="41717">MKSGSGIVIEVNNRKATLLMKDGTFVTLRVPAGKNPSVGREYQASYFSENRKRSLFVLPSVAAILAVVLLSGLIPTGTQSAAAAYVSFDINPSLEVGVNEEMQVIQIDAFNDEARNIIKKYNLNVDRDFSFENFADQLITAYEKEGYMKTEHSMLITTISSEEGNDKTEAALDKAVNSIVKKTVVKYPVAITVSESDSDTREKAKKLGVSPGKYKAFQTANINGKTLKEEKIKEVNFQELKVNTLSSNDIKSIPHPRKIKTDANESKKELKIAVPKKAVSKQKEVKKLKENHHNQDNHHNKKQEKLVQPKEKKLNNDGKKHQNRPFNSNKQKNNGQHNRNPDKHHKKNQQDRNKQGNNKQDRDKHRNKH</sequence>
<keyword evidence="2" id="KW-1003">Cell membrane</keyword>
<feature type="compositionally biased region" description="Basic and acidic residues" evidence="6">
    <location>
        <begin position="348"/>
        <end position="369"/>
    </location>
</feature>
<dbReference type="GO" id="GO:0005886">
    <property type="term" value="C:plasma membrane"/>
    <property type="evidence" value="ECO:0007669"/>
    <property type="project" value="UniProtKB-SubCell"/>
</dbReference>
<evidence type="ECO:0000256" key="5">
    <source>
        <dbReference type="ARBA" id="ARBA00023136"/>
    </source>
</evidence>
<evidence type="ECO:0000313" key="10">
    <source>
        <dbReference type="Proteomes" id="UP000188597"/>
    </source>
</evidence>
<evidence type="ECO:0000259" key="8">
    <source>
        <dbReference type="PROSITE" id="PS51849"/>
    </source>
</evidence>
<reference evidence="9 10" key="1">
    <citation type="submission" date="2016-11" db="EMBL/GenBank/DDBJ databases">
        <authorList>
            <person name="Jaros S."/>
            <person name="Januszkiewicz K."/>
            <person name="Wedrychowicz H."/>
        </authorList>
    </citation>
    <scope>NUCLEOTIDE SEQUENCE [LARGE SCALE GENOMIC DNA]</scope>
    <source>
        <strain evidence="9 10">Con a/3</strain>
    </source>
</reference>
<comment type="caution">
    <text evidence="9">The sequence shown here is derived from an EMBL/GenBank/DDBJ whole genome shotgun (WGS) entry which is preliminary data.</text>
</comment>
<gene>
    <name evidence="9" type="ORF">UN64_03005</name>
</gene>
<keyword evidence="3 7" id="KW-0812">Transmembrane</keyword>
<feature type="transmembrane region" description="Helical" evidence="7">
    <location>
        <begin position="55"/>
        <end position="74"/>
    </location>
</feature>
<dbReference type="AlphaFoldDB" id="A0A1V3GBE2"/>
<feature type="compositionally biased region" description="Polar residues" evidence="6">
    <location>
        <begin position="324"/>
        <end position="338"/>
    </location>
</feature>
<dbReference type="Pfam" id="PF12791">
    <property type="entry name" value="RsgI_N"/>
    <property type="match status" value="1"/>
</dbReference>
<keyword evidence="4 7" id="KW-1133">Transmembrane helix</keyword>
<comment type="subcellular location">
    <subcellularLocation>
        <location evidence="1">Cell membrane</location>
        <topology evidence="1">Single-pass membrane protein</topology>
    </subcellularLocation>
</comment>
<feature type="compositionally biased region" description="Basic and acidic residues" evidence="6">
    <location>
        <begin position="259"/>
        <end position="271"/>
    </location>
</feature>
<evidence type="ECO:0000256" key="6">
    <source>
        <dbReference type="SAM" id="MobiDB-lite"/>
    </source>
</evidence>
<evidence type="ECO:0000256" key="1">
    <source>
        <dbReference type="ARBA" id="ARBA00004162"/>
    </source>
</evidence>
<accession>A0A1V3GBE2</accession>
<feature type="domain" description="RsgI N-terminal anti-sigma" evidence="8">
    <location>
        <begin position="4"/>
        <end position="53"/>
    </location>
</feature>
<dbReference type="InterPro" id="IPR024449">
    <property type="entry name" value="Anti-sigma_RsgI_N"/>
</dbReference>
<evidence type="ECO:0000256" key="2">
    <source>
        <dbReference type="ARBA" id="ARBA00022475"/>
    </source>
</evidence>
<evidence type="ECO:0000313" key="9">
    <source>
        <dbReference type="EMBL" id="OOE14189.1"/>
    </source>
</evidence>
<dbReference type="EMBL" id="MQMF01000001">
    <property type="protein sequence ID" value="OOE14189.1"/>
    <property type="molecule type" value="Genomic_DNA"/>
</dbReference>
<dbReference type="Pfam" id="PF23750">
    <property type="entry name" value="RsgI_M"/>
    <property type="match status" value="1"/>
</dbReference>
<dbReference type="RefSeq" id="WP_077359605.1">
    <property type="nucleotide sequence ID" value="NZ_MQMF01000001.1"/>
</dbReference>
<evidence type="ECO:0000256" key="3">
    <source>
        <dbReference type="ARBA" id="ARBA00022692"/>
    </source>
</evidence>
<name>A0A1V3GBE2_9BACL</name>
<dbReference type="Proteomes" id="UP000188597">
    <property type="component" value="Unassembled WGS sequence"/>
</dbReference>
<keyword evidence="5 7" id="KW-0472">Membrane</keyword>
<dbReference type="OrthoDB" id="9800626at2"/>
<evidence type="ECO:0000256" key="4">
    <source>
        <dbReference type="ARBA" id="ARBA00022989"/>
    </source>
</evidence>
<protein>
    <recommendedName>
        <fullName evidence="8">RsgI N-terminal anti-sigma domain-containing protein</fullName>
    </recommendedName>
</protein>
<dbReference type="InterPro" id="IPR055431">
    <property type="entry name" value="RsgI_M"/>
</dbReference>
<evidence type="ECO:0000256" key="7">
    <source>
        <dbReference type="SAM" id="Phobius"/>
    </source>
</evidence>
<dbReference type="PROSITE" id="PS51849">
    <property type="entry name" value="RSGI_N"/>
    <property type="match status" value="1"/>
</dbReference>
<feature type="compositionally biased region" description="Basic and acidic residues" evidence="6">
    <location>
        <begin position="281"/>
        <end position="320"/>
    </location>
</feature>
<feature type="region of interest" description="Disordered" evidence="6">
    <location>
        <begin position="248"/>
        <end position="369"/>
    </location>
</feature>
<proteinExistence type="predicted"/>
<organism evidence="9 10">
    <name type="scientific">Fictibacillus arsenicus</name>
    <dbReference type="NCBI Taxonomy" id="255247"/>
    <lineage>
        <taxon>Bacteria</taxon>
        <taxon>Bacillati</taxon>
        <taxon>Bacillota</taxon>
        <taxon>Bacilli</taxon>
        <taxon>Bacillales</taxon>
        <taxon>Fictibacillaceae</taxon>
        <taxon>Fictibacillus</taxon>
    </lineage>
</organism>